<organism evidence="8 9">
    <name type="scientific">Aeromicrobium fastidiosum</name>
    <dbReference type="NCBI Taxonomy" id="52699"/>
    <lineage>
        <taxon>Bacteria</taxon>
        <taxon>Bacillati</taxon>
        <taxon>Actinomycetota</taxon>
        <taxon>Actinomycetes</taxon>
        <taxon>Propionibacteriales</taxon>
        <taxon>Nocardioidaceae</taxon>
        <taxon>Aeromicrobium</taxon>
    </lineage>
</organism>
<gene>
    <name evidence="8" type="ORF">ESP62_014095</name>
</gene>
<name>A0A641AMQ6_9ACTN</name>
<dbReference type="InterPro" id="IPR013525">
    <property type="entry name" value="ABC2_TM"/>
</dbReference>
<evidence type="ECO:0000256" key="2">
    <source>
        <dbReference type="ARBA" id="ARBA00022692"/>
    </source>
</evidence>
<keyword evidence="4 6" id="KW-0472">Membrane</keyword>
<dbReference type="GO" id="GO:0043190">
    <property type="term" value="C:ATP-binding cassette (ABC) transporter complex"/>
    <property type="evidence" value="ECO:0007669"/>
    <property type="project" value="InterPro"/>
</dbReference>
<dbReference type="GO" id="GO:0046677">
    <property type="term" value="P:response to antibiotic"/>
    <property type="evidence" value="ECO:0007669"/>
    <property type="project" value="UniProtKB-KW"/>
</dbReference>
<dbReference type="GO" id="GO:0140359">
    <property type="term" value="F:ABC-type transporter activity"/>
    <property type="evidence" value="ECO:0007669"/>
    <property type="project" value="InterPro"/>
</dbReference>
<dbReference type="EMBL" id="SDPP02000003">
    <property type="protein sequence ID" value="KAA1376548.1"/>
    <property type="molecule type" value="Genomic_DNA"/>
</dbReference>
<evidence type="ECO:0000259" key="7">
    <source>
        <dbReference type="PROSITE" id="PS51012"/>
    </source>
</evidence>
<dbReference type="PIRSF" id="PIRSF006648">
    <property type="entry name" value="DrrB"/>
    <property type="match status" value="1"/>
</dbReference>
<evidence type="ECO:0000256" key="5">
    <source>
        <dbReference type="ARBA" id="ARBA00023251"/>
    </source>
</evidence>
<feature type="transmembrane region" description="Helical" evidence="6">
    <location>
        <begin position="185"/>
        <end position="205"/>
    </location>
</feature>
<feature type="transmembrane region" description="Helical" evidence="6">
    <location>
        <begin position="77"/>
        <end position="97"/>
    </location>
</feature>
<evidence type="ECO:0000256" key="4">
    <source>
        <dbReference type="ARBA" id="ARBA00023136"/>
    </source>
</evidence>
<protein>
    <recommendedName>
        <fullName evidence="6">Transport permease protein</fullName>
    </recommendedName>
</protein>
<feature type="transmembrane region" description="Helical" evidence="6">
    <location>
        <begin position="18"/>
        <end position="35"/>
    </location>
</feature>
<keyword evidence="2 6" id="KW-0812">Transmembrane</keyword>
<dbReference type="Pfam" id="PF01061">
    <property type="entry name" value="ABC2_membrane"/>
    <property type="match status" value="1"/>
</dbReference>
<comment type="caution">
    <text evidence="8">The sequence shown here is derived from an EMBL/GenBank/DDBJ whole genome shotgun (WGS) entry which is preliminary data.</text>
</comment>
<comment type="subcellular location">
    <subcellularLocation>
        <location evidence="6">Cell membrane</location>
        <topology evidence="6">Multi-pass membrane protein</topology>
    </subcellularLocation>
    <subcellularLocation>
        <location evidence="1">Membrane</location>
        <topology evidence="1">Multi-pass membrane protein</topology>
    </subcellularLocation>
</comment>
<evidence type="ECO:0000256" key="3">
    <source>
        <dbReference type="ARBA" id="ARBA00022989"/>
    </source>
</evidence>
<keyword evidence="6" id="KW-1003">Cell membrane</keyword>
<reference evidence="8" key="1">
    <citation type="submission" date="2019-09" db="EMBL/GenBank/DDBJ databases">
        <authorList>
            <person name="Li J."/>
        </authorList>
    </citation>
    <scope>NUCLEOTIDE SEQUENCE [LARGE SCALE GENOMIC DNA]</scope>
    <source>
        <strain evidence="8">NRBC 14897</strain>
    </source>
</reference>
<dbReference type="Proteomes" id="UP001515100">
    <property type="component" value="Unassembled WGS sequence"/>
</dbReference>
<evidence type="ECO:0000313" key="8">
    <source>
        <dbReference type="EMBL" id="KAA1376548.1"/>
    </source>
</evidence>
<feature type="transmembrane region" description="Helical" evidence="6">
    <location>
        <begin position="47"/>
        <end position="71"/>
    </location>
</feature>
<proteinExistence type="inferred from homology"/>
<sequence length="269" mass="27754">MSTASVTSVRRPALGEPGLVLAAAQSVTFAYRGLLRVRHDPQRLFDVIVLPIVGTVMFANVFGGAVAGGVSGYLPQLVPGVLVQIAVTASVVTGVQLRDDMDRGVFDRFRSLPVARTAPLAGSLLADVTRYVVAVSMTVAVGVAMGYRPASWGGLAAGCVLVVVSAFTISWVFALMGVLMKSASAVQGVSMLVLTPLSFMSNALVPTETMPGWMRAIAEVNPVTHLVTAVRDLADAAPATGSVTTAIVGAAAVLAVFAPLTVRAYVRSA</sequence>
<dbReference type="OrthoDB" id="3370990at2"/>
<dbReference type="InterPro" id="IPR047817">
    <property type="entry name" value="ABC2_TM_bact-type"/>
</dbReference>
<keyword evidence="6" id="KW-0813">Transport</keyword>
<evidence type="ECO:0000313" key="9">
    <source>
        <dbReference type="Proteomes" id="UP001515100"/>
    </source>
</evidence>
<accession>A0A641AMQ6</accession>
<dbReference type="InterPro" id="IPR051784">
    <property type="entry name" value="Nod_factor_ABC_transporter"/>
</dbReference>
<keyword evidence="5" id="KW-0046">Antibiotic resistance</keyword>
<dbReference type="PANTHER" id="PTHR43229:SF2">
    <property type="entry name" value="NODULATION PROTEIN J"/>
    <property type="match status" value="1"/>
</dbReference>
<comment type="similarity">
    <text evidence="6">Belongs to the ABC-2 integral membrane protein family.</text>
</comment>
<feature type="domain" description="ABC transmembrane type-2" evidence="7">
    <location>
        <begin position="42"/>
        <end position="268"/>
    </location>
</feature>
<dbReference type="AlphaFoldDB" id="A0A641AMQ6"/>
<feature type="transmembrane region" description="Helical" evidence="6">
    <location>
        <begin position="150"/>
        <end position="173"/>
    </location>
</feature>
<dbReference type="PROSITE" id="PS51012">
    <property type="entry name" value="ABC_TM2"/>
    <property type="match status" value="1"/>
</dbReference>
<dbReference type="RefSeq" id="WP_129184714.1">
    <property type="nucleotide sequence ID" value="NZ_JAGIOG010000001.1"/>
</dbReference>
<dbReference type="InterPro" id="IPR000412">
    <property type="entry name" value="ABC_2_transport"/>
</dbReference>
<evidence type="ECO:0000256" key="6">
    <source>
        <dbReference type="RuleBase" id="RU361157"/>
    </source>
</evidence>
<keyword evidence="3 6" id="KW-1133">Transmembrane helix</keyword>
<feature type="transmembrane region" description="Helical" evidence="6">
    <location>
        <begin position="118"/>
        <end position="144"/>
    </location>
</feature>
<evidence type="ECO:0000256" key="1">
    <source>
        <dbReference type="ARBA" id="ARBA00004141"/>
    </source>
</evidence>
<feature type="transmembrane region" description="Helical" evidence="6">
    <location>
        <begin position="246"/>
        <end position="266"/>
    </location>
</feature>
<dbReference type="PANTHER" id="PTHR43229">
    <property type="entry name" value="NODULATION PROTEIN J"/>
    <property type="match status" value="1"/>
</dbReference>
<keyword evidence="9" id="KW-1185">Reference proteome</keyword>